<sequence length="317" mass="34245">MKPQLISTWIVSITIALTGSLATALYSPVEAQPTVSNRNQETLSESLPFKISDAVVTLQGAGGKGTGSIIEASGIVLTSEHIISDAQGGQVSILTDDGVQYPGKVIAVDRDHDLALIQILSRQTFSTLPLADGDEINTKERVYALADPFLSLENLTSGTLKKVTRATSLYSTILLSPGDSGGPLLNGEGEIIGVNRAIIRFQNAEGNSTWGLSTHINSVHNFLENARSSRLSSASENGNQTQKLGITVAPNTLEIIEIEPDSLADEWGLKIGDELVGFNHRPIEELGTLQDFLDKNPSEVLLFLRRNNYLVRLRMRL</sequence>
<keyword evidence="3" id="KW-0378">Hydrolase</keyword>
<dbReference type="SUPFAM" id="SSF50156">
    <property type="entry name" value="PDZ domain-like"/>
    <property type="match status" value="1"/>
</dbReference>
<dbReference type="SUPFAM" id="SSF50494">
    <property type="entry name" value="Trypsin-like serine proteases"/>
    <property type="match status" value="1"/>
</dbReference>
<dbReference type="Gene3D" id="2.30.42.10">
    <property type="match status" value="1"/>
</dbReference>
<dbReference type="SMART" id="SM00228">
    <property type="entry name" value="PDZ"/>
    <property type="match status" value="1"/>
</dbReference>
<dbReference type="InterPro" id="IPR009003">
    <property type="entry name" value="Peptidase_S1_PA"/>
</dbReference>
<reference evidence="5" key="1">
    <citation type="submission" date="2012-04" db="EMBL/GenBank/DDBJ databases">
        <title>Finished genome of Dactylococcopsis salina PCC 8305.</title>
        <authorList>
            <consortium name="US DOE Joint Genome Institute"/>
            <person name="Gugger M."/>
            <person name="Coursin T."/>
            <person name="Rippka R."/>
            <person name="Tandeau De Marsac N."/>
            <person name="Huntemann M."/>
            <person name="Wei C.-L."/>
            <person name="Han J."/>
            <person name="Detter J.C."/>
            <person name="Han C."/>
            <person name="Tapia R."/>
            <person name="Daligault H."/>
            <person name="Chen A."/>
            <person name="Krypides N."/>
            <person name="Mavromatis K."/>
            <person name="Markowitz V."/>
            <person name="Szeto E."/>
            <person name="Ivanova N."/>
            <person name="Ovchinnikova G."/>
            <person name="Pagani I."/>
            <person name="Pati A."/>
            <person name="Goodwin L."/>
            <person name="Peters L."/>
            <person name="Pitluck S."/>
            <person name="Woyke T."/>
            <person name="Kerfeld C."/>
        </authorList>
    </citation>
    <scope>NUCLEOTIDE SEQUENCE [LARGE SCALE GENOMIC DNA]</scope>
    <source>
        <strain evidence="5">PCC 8305</strain>
    </source>
</reference>
<dbReference type="Proteomes" id="UP000010482">
    <property type="component" value="Chromosome"/>
</dbReference>
<name>K9YS13_DACS8</name>
<dbReference type="RefSeq" id="WP_015227906.1">
    <property type="nucleotide sequence ID" value="NC_019780.1"/>
</dbReference>
<dbReference type="GO" id="GO:0006508">
    <property type="term" value="P:proteolysis"/>
    <property type="evidence" value="ECO:0007669"/>
    <property type="project" value="UniProtKB-KW"/>
</dbReference>
<dbReference type="PANTHER" id="PTHR22939">
    <property type="entry name" value="SERINE PROTEASE FAMILY S1C HTRA-RELATED"/>
    <property type="match status" value="1"/>
</dbReference>
<dbReference type="PANTHER" id="PTHR22939:SF129">
    <property type="entry name" value="SERINE PROTEASE HTRA2, MITOCHONDRIAL"/>
    <property type="match status" value="1"/>
</dbReference>
<dbReference type="eggNOG" id="COG0265">
    <property type="taxonomic scope" value="Bacteria"/>
</dbReference>
<protein>
    <submittedName>
        <fullName evidence="5">Trypsin-like serine protease with C-terminal PDZ domain</fullName>
    </submittedName>
</protein>
<proteinExistence type="inferred from homology"/>
<evidence type="ECO:0000256" key="1">
    <source>
        <dbReference type="ARBA" id="ARBA00010541"/>
    </source>
</evidence>
<dbReference type="Gene3D" id="2.40.10.120">
    <property type="match status" value="1"/>
</dbReference>
<dbReference type="HOGENOM" id="CLU_020120_2_4_3"/>
<gene>
    <name evidence="5" type="ORF">Dacsa_0074</name>
</gene>
<comment type="similarity">
    <text evidence="1">Belongs to the peptidase S1C family.</text>
</comment>
<evidence type="ECO:0000256" key="3">
    <source>
        <dbReference type="ARBA" id="ARBA00022801"/>
    </source>
</evidence>
<dbReference type="OrthoDB" id="453472at2"/>
<dbReference type="InterPro" id="IPR036034">
    <property type="entry name" value="PDZ_sf"/>
</dbReference>
<dbReference type="PROSITE" id="PS50106">
    <property type="entry name" value="PDZ"/>
    <property type="match status" value="1"/>
</dbReference>
<dbReference type="EMBL" id="CP003944">
    <property type="protein sequence ID" value="AFZ48893.1"/>
    <property type="molecule type" value="Genomic_DNA"/>
</dbReference>
<evidence type="ECO:0000313" key="6">
    <source>
        <dbReference type="Proteomes" id="UP000010482"/>
    </source>
</evidence>
<dbReference type="GO" id="GO:0004252">
    <property type="term" value="F:serine-type endopeptidase activity"/>
    <property type="evidence" value="ECO:0007669"/>
    <property type="project" value="InterPro"/>
</dbReference>
<evidence type="ECO:0000256" key="2">
    <source>
        <dbReference type="ARBA" id="ARBA00022670"/>
    </source>
</evidence>
<dbReference type="AlphaFoldDB" id="K9YS13"/>
<dbReference type="InterPro" id="IPR001478">
    <property type="entry name" value="PDZ"/>
</dbReference>
<keyword evidence="6" id="KW-1185">Reference proteome</keyword>
<accession>K9YS13</accession>
<dbReference type="PRINTS" id="PR00834">
    <property type="entry name" value="PROTEASES2C"/>
</dbReference>
<evidence type="ECO:0000259" key="4">
    <source>
        <dbReference type="PROSITE" id="PS50106"/>
    </source>
</evidence>
<evidence type="ECO:0000313" key="5">
    <source>
        <dbReference type="EMBL" id="AFZ48893.1"/>
    </source>
</evidence>
<dbReference type="STRING" id="13035.Dacsa_0074"/>
<dbReference type="InterPro" id="IPR001940">
    <property type="entry name" value="Peptidase_S1C"/>
</dbReference>
<feature type="domain" description="PDZ" evidence="4">
    <location>
        <begin position="228"/>
        <end position="317"/>
    </location>
</feature>
<dbReference type="Pfam" id="PF13365">
    <property type="entry name" value="Trypsin_2"/>
    <property type="match status" value="1"/>
</dbReference>
<keyword evidence="2" id="KW-0645">Protease</keyword>
<organism evidence="5 6">
    <name type="scientific">Dactylococcopsis salina (strain PCC 8305)</name>
    <name type="common">Myxobactron salinum</name>
    <dbReference type="NCBI Taxonomy" id="13035"/>
    <lineage>
        <taxon>Bacteria</taxon>
        <taxon>Bacillati</taxon>
        <taxon>Cyanobacteriota</taxon>
        <taxon>Cyanophyceae</taxon>
        <taxon>Nodosilineales</taxon>
        <taxon>Cymatolegaceae</taxon>
        <taxon>Dactylococcopsis</taxon>
    </lineage>
</organism>
<dbReference type="KEGG" id="dsl:Dacsa_0074"/>